<feature type="domain" description="BTB" evidence="3">
    <location>
        <begin position="13"/>
        <end position="81"/>
    </location>
</feature>
<dbReference type="PANTHER" id="PTHR45632">
    <property type="entry name" value="LD33804P"/>
    <property type="match status" value="1"/>
</dbReference>
<evidence type="ECO:0000313" key="4">
    <source>
        <dbReference type="Proteomes" id="UP000504618"/>
    </source>
</evidence>
<dbReference type="InterPro" id="IPR000210">
    <property type="entry name" value="BTB/POZ_dom"/>
</dbReference>
<evidence type="ECO:0000256" key="1">
    <source>
        <dbReference type="ARBA" id="ARBA00022441"/>
    </source>
</evidence>
<dbReference type="InterPro" id="IPR015915">
    <property type="entry name" value="Kelch-typ_b-propeller"/>
</dbReference>
<dbReference type="GeneID" id="112459378"/>
<dbReference type="Proteomes" id="UP000504618">
    <property type="component" value="Unplaced"/>
</dbReference>
<dbReference type="AlphaFoldDB" id="A0A6J1QD06"/>
<protein>
    <submittedName>
        <fullName evidence="5">Uncharacterized protein LOC112459378</fullName>
    </submittedName>
</protein>
<name>A0A6J1QD06_9HYME</name>
<dbReference type="SUPFAM" id="SSF54695">
    <property type="entry name" value="POZ domain"/>
    <property type="match status" value="1"/>
</dbReference>
<dbReference type="Gene3D" id="3.30.710.10">
    <property type="entry name" value="Potassium Channel Kv1.1, Chain A"/>
    <property type="match status" value="1"/>
</dbReference>
<reference evidence="5" key="1">
    <citation type="submission" date="2025-08" db="UniProtKB">
        <authorList>
            <consortium name="RefSeq"/>
        </authorList>
    </citation>
    <scope>IDENTIFICATION</scope>
    <source>
        <tissue evidence="5">Whole body</tissue>
    </source>
</reference>
<dbReference type="InterPro" id="IPR011333">
    <property type="entry name" value="SKP1/BTB/POZ_sf"/>
</dbReference>
<gene>
    <name evidence="5" type="primary">LOC112459378</name>
</gene>
<keyword evidence="1" id="KW-0880">Kelch repeat</keyword>
<dbReference type="PROSITE" id="PS50097">
    <property type="entry name" value="BTB"/>
    <property type="match status" value="1"/>
</dbReference>
<evidence type="ECO:0000256" key="2">
    <source>
        <dbReference type="ARBA" id="ARBA00022737"/>
    </source>
</evidence>
<evidence type="ECO:0000259" key="3">
    <source>
        <dbReference type="PROSITE" id="PS50097"/>
    </source>
</evidence>
<dbReference type="Gene3D" id="2.120.10.80">
    <property type="entry name" value="Kelch-type beta propeller"/>
    <property type="match status" value="1"/>
</dbReference>
<evidence type="ECO:0000313" key="5">
    <source>
        <dbReference type="RefSeq" id="XP_024879211.1"/>
    </source>
</evidence>
<feature type="non-terminal residue" evidence="5">
    <location>
        <position position="420"/>
    </location>
</feature>
<sequence length="420" mass="49190">MKNNSNKSGIPRETVTLILKEERFEVEKQKLIDKSHYFAALLSANFLEYGQTEHVINYDISSILLQDFIDWVHNDKIAFTSATSYDFEELDRLLDLLELSGVFTADTLQHLLVEDLTNRLERHYFTPPKIAIRAWSLAQDLNINVLRDLSLALCLDRFNELPLDSICELSKENFLKLVGNINVRATRSYLHQIKREWIKHHQDFSFPLNIIENNKVKYLHAIITFGHNNREQYIHCWDGKDLLELTSFEYPTDIIERCSNPGRPLKGMQITARRYDLYLCGGEYDYLGSGKFNKNIWRYSLTSKKWFFETVMPVERRHMITVYLKNKLYLVGGVGRDRNALDTVDIYDIYTGDFTYCYKYFPDKDVWKEIYLGDICELSSIKYSLPDTPILALQTMSCYIDVVHPDEMVLKVVTDTCNVK</sequence>
<dbReference type="Pfam" id="PF00651">
    <property type="entry name" value="BTB"/>
    <property type="match status" value="1"/>
</dbReference>
<dbReference type="OrthoDB" id="10027872at2759"/>
<keyword evidence="2" id="KW-0677">Repeat</keyword>
<proteinExistence type="predicted"/>
<dbReference type="RefSeq" id="XP_024879211.1">
    <property type="nucleotide sequence ID" value="XM_025023443.1"/>
</dbReference>
<dbReference type="SUPFAM" id="SSF117281">
    <property type="entry name" value="Kelch motif"/>
    <property type="match status" value="1"/>
</dbReference>
<organism evidence="4 5">
    <name type="scientific">Temnothorax curvispinosus</name>
    <dbReference type="NCBI Taxonomy" id="300111"/>
    <lineage>
        <taxon>Eukaryota</taxon>
        <taxon>Metazoa</taxon>
        <taxon>Ecdysozoa</taxon>
        <taxon>Arthropoda</taxon>
        <taxon>Hexapoda</taxon>
        <taxon>Insecta</taxon>
        <taxon>Pterygota</taxon>
        <taxon>Neoptera</taxon>
        <taxon>Endopterygota</taxon>
        <taxon>Hymenoptera</taxon>
        <taxon>Apocrita</taxon>
        <taxon>Aculeata</taxon>
        <taxon>Formicoidea</taxon>
        <taxon>Formicidae</taxon>
        <taxon>Myrmicinae</taxon>
        <taxon>Temnothorax</taxon>
    </lineage>
</organism>
<accession>A0A6J1QD06</accession>
<keyword evidence="4" id="KW-1185">Reference proteome</keyword>